<feature type="region of interest" description="Disordered" evidence="6">
    <location>
        <begin position="133"/>
        <end position="193"/>
    </location>
</feature>
<protein>
    <recommendedName>
        <fullName evidence="7">Arf-GAP domain-containing protein</fullName>
    </recommendedName>
</protein>
<evidence type="ECO:0000259" key="7">
    <source>
        <dbReference type="PROSITE" id="PS50115"/>
    </source>
</evidence>
<dbReference type="PANTHER" id="PTHR45705">
    <property type="entry name" value="FI20236P1"/>
    <property type="match status" value="1"/>
</dbReference>
<feature type="domain" description="Arf-GAP" evidence="7">
    <location>
        <begin position="8"/>
        <end position="140"/>
    </location>
</feature>
<dbReference type="InterPro" id="IPR037278">
    <property type="entry name" value="ARFGAP/RecO"/>
</dbReference>
<dbReference type="PRINTS" id="PR00405">
    <property type="entry name" value="REVINTRACTNG"/>
</dbReference>
<feature type="region of interest" description="Disordered" evidence="6">
    <location>
        <begin position="442"/>
        <end position="461"/>
    </location>
</feature>
<evidence type="ECO:0000256" key="3">
    <source>
        <dbReference type="ARBA" id="ARBA00022771"/>
    </source>
</evidence>
<sequence>MPDQQALKKRLNALLAIPSNQVCSDCPERQPRWASIIVPPPGSKVKPMGALCCLECSGSHRRLGVHISFVRSINLDSWNEAQVVAMEQGGNKKVNMFYEALLKPGLKLQHGADGRTREKYIRDKYERRKFYDANAATSDESDSDAESDEEVVRTPRTPSSIAKRRAAQKATSTPITTSTGTTNKTKPANRGRKIGLPRAAKPVVVQSPAPEVDLLDFSSPVQTSEPIVGNPDNNQDLFDTTPDMFSNTLSSVKENTTTANTVPDMFANSDNGQGMFMSNPKGHSMFEQQSRASSDNSYSEAAESNLLRPSQERSSGTSENLGKGIRGMFQPKASKKTSDDIMSLYNQAPQQGVYNMGSIGVPQSGALNTGNFNGTNSAISNGGVDLAASSNSLNMQQRMQQQQFMMMQQFQFQQQMGMMSPMQMQMQMMNLNGGCMMPTPQQQLQFKQMQKQQQQQQNGQQ</sequence>
<dbReference type="FunFam" id="1.10.220.150:FF:000009">
    <property type="entry name" value="stromal membrane-associated protein 1 isoform X1"/>
    <property type="match status" value="1"/>
</dbReference>
<evidence type="ECO:0000313" key="8">
    <source>
        <dbReference type="EMBL" id="CAD8897274.1"/>
    </source>
</evidence>
<keyword evidence="1" id="KW-0343">GTPase activation</keyword>
<evidence type="ECO:0000256" key="1">
    <source>
        <dbReference type="ARBA" id="ARBA00022468"/>
    </source>
</evidence>
<dbReference type="SUPFAM" id="SSF57863">
    <property type="entry name" value="ArfGap/RecO-like zinc finger"/>
    <property type="match status" value="1"/>
</dbReference>
<keyword evidence="3 5" id="KW-0863">Zinc-finger</keyword>
<dbReference type="AlphaFoldDB" id="A0A6U5KEP5"/>
<accession>A0A6U5KEP5</accession>
<evidence type="ECO:0000256" key="2">
    <source>
        <dbReference type="ARBA" id="ARBA00022723"/>
    </source>
</evidence>
<organism evidence="8">
    <name type="scientific">Corethron hystrix</name>
    <dbReference type="NCBI Taxonomy" id="216773"/>
    <lineage>
        <taxon>Eukaryota</taxon>
        <taxon>Sar</taxon>
        <taxon>Stramenopiles</taxon>
        <taxon>Ochrophyta</taxon>
        <taxon>Bacillariophyta</taxon>
        <taxon>Coscinodiscophyceae</taxon>
        <taxon>Corethrophycidae</taxon>
        <taxon>Corethrales</taxon>
        <taxon>Corethraceae</taxon>
        <taxon>Corethron</taxon>
    </lineage>
</organism>
<evidence type="ECO:0000256" key="4">
    <source>
        <dbReference type="ARBA" id="ARBA00022833"/>
    </source>
</evidence>
<evidence type="ECO:0000313" key="9">
    <source>
        <dbReference type="EMBL" id="CAD8897275.1"/>
    </source>
</evidence>
<keyword evidence="4" id="KW-0862">Zinc</keyword>
<evidence type="ECO:0000256" key="6">
    <source>
        <dbReference type="SAM" id="MobiDB-lite"/>
    </source>
</evidence>
<dbReference type="Pfam" id="PF01412">
    <property type="entry name" value="ArfGap"/>
    <property type="match status" value="1"/>
</dbReference>
<evidence type="ECO:0000256" key="5">
    <source>
        <dbReference type="PROSITE-ProRule" id="PRU00288"/>
    </source>
</evidence>
<dbReference type="Gene3D" id="1.10.220.150">
    <property type="entry name" value="Arf GTPase activating protein"/>
    <property type="match status" value="1"/>
</dbReference>
<dbReference type="InterPro" id="IPR001164">
    <property type="entry name" value="ArfGAP_dom"/>
</dbReference>
<dbReference type="EMBL" id="HBFR01033545">
    <property type="protein sequence ID" value="CAD8897275.1"/>
    <property type="molecule type" value="Transcribed_RNA"/>
</dbReference>
<dbReference type="InterPro" id="IPR051718">
    <property type="entry name" value="ARF_GTPase-activating"/>
</dbReference>
<dbReference type="InterPro" id="IPR038508">
    <property type="entry name" value="ArfGAP_dom_sf"/>
</dbReference>
<feature type="compositionally biased region" description="Polar residues" evidence="6">
    <location>
        <begin position="286"/>
        <end position="299"/>
    </location>
</feature>
<reference evidence="8" key="1">
    <citation type="submission" date="2021-01" db="EMBL/GenBank/DDBJ databases">
        <authorList>
            <person name="Corre E."/>
            <person name="Pelletier E."/>
            <person name="Niang G."/>
            <person name="Scheremetjew M."/>
            <person name="Finn R."/>
            <person name="Kale V."/>
            <person name="Holt S."/>
            <person name="Cochrane G."/>
            <person name="Meng A."/>
            <person name="Brown T."/>
            <person name="Cohen L."/>
        </authorList>
    </citation>
    <scope>NUCLEOTIDE SEQUENCE</scope>
    <source>
        <strain evidence="8">308</strain>
    </source>
</reference>
<dbReference type="SMART" id="SM00105">
    <property type="entry name" value="ArfGap"/>
    <property type="match status" value="1"/>
</dbReference>
<feature type="compositionally biased region" description="Low complexity" evidence="6">
    <location>
        <begin position="171"/>
        <end position="186"/>
    </location>
</feature>
<dbReference type="EMBL" id="HBFR01033544">
    <property type="protein sequence ID" value="CAD8897274.1"/>
    <property type="molecule type" value="Transcribed_RNA"/>
</dbReference>
<feature type="region of interest" description="Disordered" evidence="6">
    <location>
        <begin position="275"/>
        <end position="335"/>
    </location>
</feature>
<name>A0A6U5KEP5_9STRA</name>
<dbReference type="GO" id="GO:0005096">
    <property type="term" value="F:GTPase activator activity"/>
    <property type="evidence" value="ECO:0007669"/>
    <property type="project" value="UniProtKB-KW"/>
</dbReference>
<proteinExistence type="predicted"/>
<keyword evidence="2" id="KW-0479">Metal-binding</keyword>
<gene>
    <name evidence="8" type="ORF">CHYS00102_LOCUS24488</name>
    <name evidence="9" type="ORF">CHYS00102_LOCUS24489</name>
</gene>
<dbReference type="GO" id="GO:0005737">
    <property type="term" value="C:cytoplasm"/>
    <property type="evidence" value="ECO:0007669"/>
    <property type="project" value="TreeGrafter"/>
</dbReference>
<dbReference type="PANTHER" id="PTHR45705:SF1">
    <property type="entry name" value="FI20236P1"/>
    <property type="match status" value="1"/>
</dbReference>
<dbReference type="CDD" id="cd08204">
    <property type="entry name" value="ArfGap"/>
    <property type="match status" value="1"/>
</dbReference>
<dbReference type="PROSITE" id="PS50115">
    <property type="entry name" value="ARFGAP"/>
    <property type="match status" value="1"/>
</dbReference>
<feature type="compositionally biased region" description="Acidic residues" evidence="6">
    <location>
        <begin position="139"/>
        <end position="149"/>
    </location>
</feature>
<dbReference type="GO" id="GO:0008270">
    <property type="term" value="F:zinc ion binding"/>
    <property type="evidence" value="ECO:0007669"/>
    <property type="project" value="UniProtKB-KW"/>
</dbReference>